<dbReference type="OrthoDB" id="9803668at2"/>
<dbReference type="GO" id="GO:0003676">
    <property type="term" value="F:nucleic acid binding"/>
    <property type="evidence" value="ECO:0007669"/>
    <property type="project" value="InterPro"/>
</dbReference>
<dbReference type="HOGENOM" id="CLU_039720_0_1_11"/>
<evidence type="ECO:0000313" key="4">
    <source>
        <dbReference type="Proteomes" id="UP000062973"/>
    </source>
</evidence>
<feature type="domain" description="DHHA1" evidence="2">
    <location>
        <begin position="244"/>
        <end position="325"/>
    </location>
</feature>
<dbReference type="PATRIC" id="fig|1068978.7.peg.2624"/>
<dbReference type="Pfam" id="PF02272">
    <property type="entry name" value="DHHA1"/>
    <property type="match status" value="1"/>
</dbReference>
<evidence type="ECO:0000259" key="2">
    <source>
        <dbReference type="Pfam" id="PF02272"/>
    </source>
</evidence>
<evidence type="ECO:0000259" key="1">
    <source>
        <dbReference type="Pfam" id="PF01368"/>
    </source>
</evidence>
<dbReference type="eggNOG" id="COG0618">
    <property type="taxonomic scope" value="Bacteria"/>
</dbReference>
<dbReference type="SUPFAM" id="SSF64182">
    <property type="entry name" value="DHH phosphoesterases"/>
    <property type="match status" value="1"/>
</dbReference>
<dbReference type="Pfam" id="PF01368">
    <property type="entry name" value="DHH"/>
    <property type="match status" value="1"/>
</dbReference>
<organism evidence="3 4">
    <name type="scientific">Amycolatopsis methanolica 239</name>
    <dbReference type="NCBI Taxonomy" id="1068978"/>
    <lineage>
        <taxon>Bacteria</taxon>
        <taxon>Bacillati</taxon>
        <taxon>Actinomycetota</taxon>
        <taxon>Actinomycetes</taxon>
        <taxon>Pseudonocardiales</taxon>
        <taxon>Pseudonocardiaceae</taxon>
        <taxon>Amycolatopsis</taxon>
        <taxon>Amycolatopsis methanolica group</taxon>
    </lineage>
</organism>
<dbReference type="InterPro" id="IPR038763">
    <property type="entry name" value="DHH_sf"/>
</dbReference>
<dbReference type="PANTHER" id="PTHR47618">
    <property type="entry name" value="BIFUNCTIONAL OLIGORIBONUCLEASE AND PAP PHOSPHATASE NRNA"/>
    <property type="match status" value="1"/>
</dbReference>
<dbReference type="Gene3D" id="3.10.310.30">
    <property type="match status" value="1"/>
</dbReference>
<protein>
    <submittedName>
        <fullName evidence="3">Phosphoesterase, RecJ-like protein</fullName>
    </submittedName>
</protein>
<dbReference type="InterPro" id="IPR001667">
    <property type="entry name" value="DDH_dom"/>
</dbReference>
<reference evidence="3 4" key="1">
    <citation type="submission" date="2014-07" db="EMBL/GenBank/DDBJ databases">
        <title>Whole Genome Sequence of the Amycolatopsis methanolica 239.</title>
        <authorList>
            <person name="Tang B."/>
        </authorList>
    </citation>
    <scope>NUCLEOTIDE SEQUENCE [LARGE SCALE GENOMIC DNA]</scope>
    <source>
        <strain evidence="3 4">239</strain>
    </source>
</reference>
<dbReference type="Proteomes" id="UP000062973">
    <property type="component" value="Chromosome"/>
</dbReference>
<feature type="domain" description="DDH" evidence="1">
    <location>
        <begin position="22"/>
        <end position="167"/>
    </location>
</feature>
<evidence type="ECO:0000313" key="3">
    <source>
        <dbReference type="EMBL" id="AIJ22548.1"/>
    </source>
</evidence>
<accession>A0A076MNT3</accession>
<dbReference type="InterPro" id="IPR003156">
    <property type="entry name" value="DHHA1_dom"/>
</dbReference>
<dbReference type="AlphaFoldDB" id="A0A076MNT3"/>
<sequence length="333" mass="34833">MSTSAQLDFPRAAGLLREANDVTLLAHVRPDADALGSALALGRALYQRGATVRVSFAEPAEVPESLRGLDADNLFVPADEVPPSAGLLICLDTPSPARLGSLAGRVDATRAAGGEVLVVDHHASNLRYGSVHLVDDTAEATAVLVLALLDELGVALDEPIARCLYAGLVTDTGGFRRARPSTHRAAARLLEAGVDPDRLAREIIDDHPFAWLPMLSTVLASARLEPESAQGFGLVHAVVTADVAATVRLEEVEGVVDVIRSTREAEVAVVLKEQAPGEWSVSFRAIGKIDVSQAARSLGGGGHRLAAGCTIHGTAEEGLAMVRRALEEAPLLG</sequence>
<dbReference type="STRING" id="1068978.AMETH_2456"/>
<proteinExistence type="predicted"/>
<dbReference type="RefSeq" id="WP_017981763.1">
    <property type="nucleotide sequence ID" value="NZ_AQUL01000001.1"/>
</dbReference>
<dbReference type="InterPro" id="IPR051319">
    <property type="entry name" value="Oligoribo/pAp-PDE_c-di-AMP_PDE"/>
</dbReference>
<gene>
    <name evidence="3" type="ORF">AMETH_2456</name>
</gene>
<name>A0A076MNT3_AMYME</name>
<dbReference type="KEGG" id="amq:AMETH_2456"/>
<dbReference type="PANTHER" id="PTHR47618:SF1">
    <property type="entry name" value="BIFUNCTIONAL OLIGORIBONUCLEASE AND PAP PHOSPHATASE NRNA"/>
    <property type="match status" value="1"/>
</dbReference>
<keyword evidence="4" id="KW-1185">Reference proteome</keyword>
<dbReference type="EMBL" id="CP009110">
    <property type="protein sequence ID" value="AIJ22548.1"/>
    <property type="molecule type" value="Genomic_DNA"/>
</dbReference>
<dbReference type="Gene3D" id="3.90.1640.10">
    <property type="entry name" value="inorganic pyrophosphatase (n-terminal core)"/>
    <property type="match status" value="1"/>
</dbReference>